<feature type="transmembrane region" description="Helical" evidence="6">
    <location>
        <begin position="458"/>
        <end position="475"/>
    </location>
</feature>
<evidence type="ECO:0000313" key="7">
    <source>
        <dbReference type="EMBL" id="AFV00283.1"/>
    </source>
</evidence>
<keyword evidence="4 6" id="KW-0472">Membrane</keyword>
<dbReference type="InterPro" id="IPR044772">
    <property type="entry name" value="NO3_transporter"/>
</dbReference>
<feature type="transmembrane region" description="Helical" evidence="6">
    <location>
        <begin position="527"/>
        <end position="547"/>
    </location>
</feature>
<dbReference type="SUPFAM" id="SSF103473">
    <property type="entry name" value="MFS general substrate transporter"/>
    <property type="match status" value="2"/>
</dbReference>
<evidence type="ECO:0000256" key="4">
    <source>
        <dbReference type="ARBA" id="ARBA00023136"/>
    </source>
</evidence>
<dbReference type="InterPro" id="IPR036259">
    <property type="entry name" value="MFS_trans_sf"/>
</dbReference>
<dbReference type="STRING" id="1117647.M5M_15750"/>
<evidence type="ECO:0000256" key="2">
    <source>
        <dbReference type="ARBA" id="ARBA00022692"/>
    </source>
</evidence>
<evidence type="ECO:0000256" key="5">
    <source>
        <dbReference type="SAM" id="MobiDB-lite"/>
    </source>
</evidence>
<dbReference type="KEGG" id="saga:M5M_15750"/>
<feature type="transmembrane region" description="Helical" evidence="6">
    <location>
        <begin position="423"/>
        <end position="446"/>
    </location>
</feature>
<evidence type="ECO:0000313" key="8">
    <source>
        <dbReference type="Proteomes" id="UP000000466"/>
    </source>
</evidence>
<dbReference type="GO" id="GO:0016020">
    <property type="term" value="C:membrane"/>
    <property type="evidence" value="ECO:0007669"/>
    <property type="project" value="UniProtKB-SubCell"/>
</dbReference>
<feature type="transmembrane region" description="Helical" evidence="6">
    <location>
        <begin position="346"/>
        <end position="374"/>
    </location>
</feature>
<feature type="transmembrane region" description="Helical" evidence="6">
    <location>
        <begin position="180"/>
        <end position="202"/>
    </location>
</feature>
<dbReference type="PANTHER" id="PTHR23515">
    <property type="entry name" value="HIGH-AFFINITY NITRATE TRANSPORTER 2.3"/>
    <property type="match status" value="1"/>
</dbReference>
<feature type="transmembrane region" description="Helical" evidence="6">
    <location>
        <begin position="138"/>
        <end position="159"/>
    </location>
</feature>
<sequence length="556" mass="59491">MTTTSATQSGAPAKSGYGPGDNIKQWNPEDDAFWEATGKKVANRNLWISIPSLLCGFAVWLYWGIITVQMLNLGFPIAKADLFTLTAIAGLTGATLRIPSSFFIRLCGGRYTIFFTTALLMIPALGTGLALQDMNTPLWVFQALAFLSGLGGGNFASSMSNINFFFPKKSQGLALGMNAGLGNFGVTTMQIVVPLVMTFGLFGAMGGDAMVLKETSGTLIGKIAAGSDTYIQNAGFVWLLVLIPLAFAGWFGMNNLNTEEATPSLPNPIVAFSIILGMLGIGLLTALVGLWLLLPEAANGSGFGVPKEIVLVLVLASTLFLLKLIPGQVKTNLNRQFKIFSNKHTWVMSVIYTMTFGSFIGFAAAFPLSIKVIFGYQHLLVDGVMTHNTVNPNGPSALMFAWMGPFIGALIRPFGGWISDKWGGALVTQICSIGMVLGALSAAYYMQAAYSSATPEQYFVPFFVSFMVLFASSGIGNGSTFRTIAMVFPKEQAGPVLGWTSAVAAYGAFYIPQVIGEQIKAATPEVALVGFAIFYAVCVVINWAFYLRKSGEFYNP</sequence>
<keyword evidence="2 6" id="KW-0812">Transmembrane</keyword>
<dbReference type="Gene3D" id="1.20.1250.20">
    <property type="entry name" value="MFS general substrate transporter like domains"/>
    <property type="match status" value="2"/>
</dbReference>
<proteinExistence type="predicted"/>
<evidence type="ECO:0000256" key="6">
    <source>
        <dbReference type="SAM" id="Phobius"/>
    </source>
</evidence>
<protein>
    <submittedName>
        <fullName evidence="7">Nitrate/nitrite antiporter</fullName>
    </submittedName>
</protein>
<feature type="transmembrane region" description="Helical" evidence="6">
    <location>
        <begin position="496"/>
        <end position="515"/>
    </location>
</feature>
<keyword evidence="8" id="KW-1185">Reference proteome</keyword>
<feature type="transmembrane region" description="Helical" evidence="6">
    <location>
        <begin position="46"/>
        <end position="65"/>
    </location>
</feature>
<dbReference type="Proteomes" id="UP000000466">
    <property type="component" value="Chromosome"/>
</dbReference>
<feature type="transmembrane region" description="Helical" evidence="6">
    <location>
        <begin position="394"/>
        <end position="411"/>
    </location>
</feature>
<dbReference type="eggNOG" id="COG2223">
    <property type="taxonomic scope" value="Bacteria"/>
</dbReference>
<evidence type="ECO:0000256" key="1">
    <source>
        <dbReference type="ARBA" id="ARBA00004141"/>
    </source>
</evidence>
<name>K4L282_SIMAS</name>
<gene>
    <name evidence="7" type="ordered locus">M5M_15750</name>
</gene>
<dbReference type="AlphaFoldDB" id="K4L282"/>
<dbReference type="EMBL" id="CP003746">
    <property type="protein sequence ID" value="AFV00283.1"/>
    <property type="molecule type" value="Genomic_DNA"/>
</dbReference>
<organism evidence="7 8">
    <name type="scientific">Simiduia agarivorans (strain DSM 21679 / JCM 13881 / BCRC 17597 / SA1)</name>
    <dbReference type="NCBI Taxonomy" id="1117647"/>
    <lineage>
        <taxon>Bacteria</taxon>
        <taxon>Pseudomonadati</taxon>
        <taxon>Pseudomonadota</taxon>
        <taxon>Gammaproteobacteria</taxon>
        <taxon>Cellvibrionales</taxon>
        <taxon>Cellvibrionaceae</taxon>
        <taxon>Simiduia</taxon>
    </lineage>
</organism>
<dbReference type="GO" id="GO:0015112">
    <property type="term" value="F:nitrate transmembrane transporter activity"/>
    <property type="evidence" value="ECO:0007669"/>
    <property type="project" value="InterPro"/>
</dbReference>
<feature type="transmembrane region" description="Helical" evidence="6">
    <location>
        <begin position="269"/>
        <end position="294"/>
    </location>
</feature>
<accession>K4L282</accession>
<feature type="transmembrane region" description="Helical" evidence="6">
    <location>
        <begin position="111"/>
        <end position="132"/>
    </location>
</feature>
<comment type="subcellular location">
    <subcellularLocation>
        <location evidence="1">Membrane</location>
        <topology evidence="1">Multi-pass membrane protein</topology>
    </subcellularLocation>
</comment>
<feature type="transmembrane region" description="Helical" evidence="6">
    <location>
        <begin position="236"/>
        <end position="257"/>
    </location>
</feature>
<feature type="region of interest" description="Disordered" evidence="5">
    <location>
        <begin position="1"/>
        <end position="22"/>
    </location>
</feature>
<evidence type="ECO:0000256" key="3">
    <source>
        <dbReference type="ARBA" id="ARBA00022989"/>
    </source>
</evidence>
<feature type="transmembrane region" description="Helical" evidence="6">
    <location>
        <begin position="77"/>
        <end position="99"/>
    </location>
</feature>
<feature type="compositionally biased region" description="Polar residues" evidence="5">
    <location>
        <begin position="1"/>
        <end position="10"/>
    </location>
</feature>
<reference evidence="7 8" key="1">
    <citation type="journal article" date="2013" name="Genome Announc.">
        <title>Complete genome sequence of Simiduia agarivorans SA1(T), a marine bacterium able to degrade a variety of polysaccharides.</title>
        <authorList>
            <person name="Lin S.Y."/>
            <person name="Shieh W.Y."/>
            <person name="Chen J.S."/>
            <person name="Tang S.L."/>
        </authorList>
    </citation>
    <scope>NUCLEOTIDE SEQUENCE [LARGE SCALE GENOMIC DNA]</scope>
    <source>
        <strain evidence="8">DSM 21679 / JCM 13881 / BCRC 17597 / SA1</strain>
    </source>
</reference>
<feature type="transmembrane region" description="Helical" evidence="6">
    <location>
        <begin position="309"/>
        <end position="325"/>
    </location>
</feature>
<keyword evidence="3 6" id="KW-1133">Transmembrane helix</keyword>
<dbReference type="HOGENOM" id="CLU_033198_1_0_6"/>
<dbReference type="RefSeq" id="WP_015048435.1">
    <property type="nucleotide sequence ID" value="NC_018868.3"/>
</dbReference>